<sequence length="335" mass="38385">MRLREKKKVCYIESPTVTDSSGSEYQDKPKKIKTNKETKIRSSSSPAGSLSSSQSSIPRQTPDLVTDSDDIVEQVQMSKEDFNKFTKAFQKLENTKKWVLTSGKVVEDELYKFGMRCNYEQDFDRDWIRNTVDNFIREYEADSLKKGDHLEEWLLSHVWLFIDKAFGNIEGVEVIRDRNVPSVSSMPRKIMGRKGDLIIRCMYREYGCGEADDERSKEKKVRKLETIGFIHAGLSVLLLRLDSPAGYVSRISRSKMLTIPSNISEFYKGVLPAIILAWKAKKIVSNVIEMMNENDEENPLQALQQSCENTSILSPPRHVICRTTSFDTPSSKDKK</sequence>
<dbReference type="OrthoDB" id="2385582at2759"/>
<dbReference type="AlphaFoldDB" id="A0A9N9NBU9"/>
<reference evidence="2" key="1">
    <citation type="submission" date="2021-06" db="EMBL/GenBank/DDBJ databases">
        <authorList>
            <person name="Kallberg Y."/>
            <person name="Tangrot J."/>
            <person name="Rosling A."/>
        </authorList>
    </citation>
    <scope>NUCLEOTIDE SEQUENCE</scope>
    <source>
        <strain evidence="2">CL551</strain>
    </source>
</reference>
<comment type="caution">
    <text evidence="2">The sequence shown here is derived from an EMBL/GenBank/DDBJ whole genome shotgun (WGS) entry which is preliminary data.</text>
</comment>
<feature type="region of interest" description="Disordered" evidence="1">
    <location>
        <begin position="16"/>
        <end position="64"/>
    </location>
</feature>
<dbReference type="EMBL" id="CAJVPV010021978">
    <property type="protein sequence ID" value="CAG8719466.1"/>
    <property type="molecule type" value="Genomic_DNA"/>
</dbReference>
<gene>
    <name evidence="2" type="ORF">AMORRO_LOCUS13240</name>
</gene>
<evidence type="ECO:0000313" key="2">
    <source>
        <dbReference type="EMBL" id="CAG8719466.1"/>
    </source>
</evidence>
<feature type="non-terminal residue" evidence="2">
    <location>
        <position position="335"/>
    </location>
</feature>
<dbReference type="Proteomes" id="UP000789342">
    <property type="component" value="Unassembled WGS sequence"/>
</dbReference>
<evidence type="ECO:0000313" key="3">
    <source>
        <dbReference type="Proteomes" id="UP000789342"/>
    </source>
</evidence>
<protein>
    <submittedName>
        <fullName evidence="2">6489_t:CDS:1</fullName>
    </submittedName>
</protein>
<proteinExistence type="predicted"/>
<organism evidence="2 3">
    <name type="scientific">Acaulospora morrowiae</name>
    <dbReference type="NCBI Taxonomy" id="94023"/>
    <lineage>
        <taxon>Eukaryota</taxon>
        <taxon>Fungi</taxon>
        <taxon>Fungi incertae sedis</taxon>
        <taxon>Mucoromycota</taxon>
        <taxon>Glomeromycotina</taxon>
        <taxon>Glomeromycetes</taxon>
        <taxon>Diversisporales</taxon>
        <taxon>Acaulosporaceae</taxon>
        <taxon>Acaulospora</taxon>
    </lineage>
</organism>
<name>A0A9N9NBU9_9GLOM</name>
<feature type="compositionally biased region" description="Basic and acidic residues" evidence="1">
    <location>
        <begin position="25"/>
        <end position="40"/>
    </location>
</feature>
<feature type="compositionally biased region" description="Low complexity" evidence="1">
    <location>
        <begin position="42"/>
        <end position="56"/>
    </location>
</feature>
<evidence type="ECO:0000256" key="1">
    <source>
        <dbReference type="SAM" id="MobiDB-lite"/>
    </source>
</evidence>
<accession>A0A9N9NBU9</accession>
<keyword evidence="3" id="KW-1185">Reference proteome</keyword>